<dbReference type="EMBL" id="JBHSJB010000028">
    <property type="protein sequence ID" value="MFC5057609.1"/>
    <property type="molecule type" value="Genomic_DNA"/>
</dbReference>
<keyword evidence="1" id="KW-1133">Transmembrane helix</keyword>
<reference evidence="4" key="1">
    <citation type="journal article" date="2019" name="Int. J. Syst. Evol. Microbiol.">
        <title>The Global Catalogue of Microorganisms (GCM) 10K type strain sequencing project: providing services to taxonomists for standard genome sequencing and annotation.</title>
        <authorList>
            <consortium name="The Broad Institute Genomics Platform"/>
            <consortium name="The Broad Institute Genome Sequencing Center for Infectious Disease"/>
            <person name="Wu L."/>
            <person name="Ma J."/>
        </authorList>
    </citation>
    <scope>NUCLEOTIDE SEQUENCE [LARGE SCALE GENOMIC DNA]</scope>
    <source>
        <strain evidence="4">KCTC 12848</strain>
    </source>
</reference>
<evidence type="ECO:0000259" key="2">
    <source>
        <dbReference type="Pfam" id="PF03703"/>
    </source>
</evidence>
<proteinExistence type="predicted"/>
<name>A0ABV9Y741_9PSEU</name>
<feature type="transmembrane region" description="Helical" evidence="1">
    <location>
        <begin position="22"/>
        <end position="43"/>
    </location>
</feature>
<dbReference type="PANTHER" id="PTHR37938">
    <property type="entry name" value="BLL0215 PROTEIN"/>
    <property type="match status" value="1"/>
</dbReference>
<gene>
    <name evidence="3" type="ORF">ACFPFM_28170</name>
</gene>
<comment type="caution">
    <text evidence="3">The sequence shown here is derived from an EMBL/GenBank/DDBJ whole genome shotgun (WGS) entry which is preliminary data.</text>
</comment>
<dbReference type="PANTHER" id="PTHR37938:SF1">
    <property type="entry name" value="BLL0215 PROTEIN"/>
    <property type="match status" value="1"/>
</dbReference>
<keyword evidence="1" id="KW-0472">Membrane</keyword>
<dbReference type="Pfam" id="PF03703">
    <property type="entry name" value="bPH_2"/>
    <property type="match status" value="1"/>
</dbReference>
<evidence type="ECO:0000313" key="3">
    <source>
        <dbReference type="EMBL" id="MFC5057609.1"/>
    </source>
</evidence>
<feature type="transmembrane region" description="Helical" evidence="1">
    <location>
        <begin position="55"/>
        <end position="76"/>
    </location>
</feature>
<dbReference type="Proteomes" id="UP001595833">
    <property type="component" value="Unassembled WGS sequence"/>
</dbReference>
<sequence length="172" mass="18720">MAHPDDLLEPGERVVIHKHPHWKALSVPVAVPAALAVGGTWLAGPVSVLSWSTTAWLVLTGIAAVLVAWLVVTPVLRWRTTHFIVTDRRLMCRIGVVKRARLNLPLELVRDVRFEQGAVDRVLGCGTLVIEADADEPLEFDDIPAVVEVRAALGRLLDGGHLQEGRSTNGRA</sequence>
<accession>A0ABV9Y741</accession>
<feature type="domain" description="YdbS-like PH" evidence="2">
    <location>
        <begin position="78"/>
        <end position="151"/>
    </location>
</feature>
<dbReference type="RefSeq" id="WP_344035900.1">
    <property type="nucleotide sequence ID" value="NZ_BAAAKE010000004.1"/>
</dbReference>
<evidence type="ECO:0000313" key="4">
    <source>
        <dbReference type="Proteomes" id="UP001595833"/>
    </source>
</evidence>
<keyword evidence="4" id="KW-1185">Reference proteome</keyword>
<dbReference type="InterPro" id="IPR005182">
    <property type="entry name" value="YdbS-like_PH"/>
</dbReference>
<evidence type="ECO:0000256" key="1">
    <source>
        <dbReference type="SAM" id="Phobius"/>
    </source>
</evidence>
<protein>
    <submittedName>
        <fullName evidence="3">PH domain-containing protein</fullName>
    </submittedName>
</protein>
<organism evidence="3 4">
    <name type="scientific">Saccharothrix xinjiangensis</name>
    <dbReference type="NCBI Taxonomy" id="204798"/>
    <lineage>
        <taxon>Bacteria</taxon>
        <taxon>Bacillati</taxon>
        <taxon>Actinomycetota</taxon>
        <taxon>Actinomycetes</taxon>
        <taxon>Pseudonocardiales</taxon>
        <taxon>Pseudonocardiaceae</taxon>
        <taxon>Saccharothrix</taxon>
    </lineage>
</organism>
<keyword evidence="1" id="KW-0812">Transmembrane</keyword>